<sequence length="179" mass="21156">MNTYRLQNQEITLRAPEPEDIDVMLAFENDEELWDMGNTTAPYSRYQLKKYISENQNDLYADHQLRLLIETQSKQIAGIIDLFQFDPRHNRAEVGIVIHPSFRRQGFAQMALFLLEQHCFRRLGIHQIYAYIRKDNIACIQLFQKCGYFICGELKEWLYTGNGYKDVCIVQKINTLTPR</sequence>
<dbReference type="RefSeq" id="WP_269876230.1">
    <property type="nucleotide sequence ID" value="NZ_JAPZVM010000001.1"/>
</dbReference>
<organism evidence="2 3">
    <name type="scientific">Phocaeicola acetigenes</name>
    <dbReference type="NCBI Taxonomy" id="3016083"/>
    <lineage>
        <taxon>Bacteria</taxon>
        <taxon>Pseudomonadati</taxon>
        <taxon>Bacteroidota</taxon>
        <taxon>Bacteroidia</taxon>
        <taxon>Bacteroidales</taxon>
        <taxon>Bacteroidaceae</taxon>
        <taxon>Phocaeicola</taxon>
    </lineage>
</organism>
<feature type="domain" description="N-acetyltransferase" evidence="1">
    <location>
        <begin position="11"/>
        <end position="174"/>
    </location>
</feature>
<dbReference type="Proteomes" id="UP001141933">
    <property type="component" value="Unassembled WGS sequence"/>
</dbReference>
<comment type="caution">
    <text evidence="2">The sequence shown here is derived from an EMBL/GenBank/DDBJ whole genome shotgun (WGS) entry which is preliminary data.</text>
</comment>
<dbReference type="PANTHER" id="PTHR43415:SF3">
    <property type="entry name" value="GNAT-FAMILY ACETYLTRANSFERASE"/>
    <property type="match status" value="1"/>
</dbReference>
<protein>
    <submittedName>
        <fullName evidence="2">GNAT family N-acetyltransferase</fullName>
    </submittedName>
</protein>
<dbReference type="EMBL" id="JAPZVM010000001">
    <property type="protein sequence ID" value="MCZ8371137.1"/>
    <property type="molecule type" value="Genomic_DNA"/>
</dbReference>
<dbReference type="Gene3D" id="3.40.630.30">
    <property type="match status" value="1"/>
</dbReference>
<dbReference type="Pfam" id="PF13302">
    <property type="entry name" value="Acetyltransf_3"/>
    <property type="match status" value="1"/>
</dbReference>
<dbReference type="SUPFAM" id="SSF55729">
    <property type="entry name" value="Acyl-CoA N-acyltransferases (Nat)"/>
    <property type="match status" value="1"/>
</dbReference>
<evidence type="ECO:0000259" key="1">
    <source>
        <dbReference type="PROSITE" id="PS51186"/>
    </source>
</evidence>
<name>A0ABT4PDK8_9BACT</name>
<dbReference type="InterPro" id="IPR016181">
    <property type="entry name" value="Acyl_CoA_acyltransferase"/>
</dbReference>
<accession>A0ABT4PDK8</accession>
<dbReference type="InterPro" id="IPR000182">
    <property type="entry name" value="GNAT_dom"/>
</dbReference>
<evidence type="ECO:0000313" key="3">
    <source>
        <dbReference type="Proteomes" id="UP001141933"/>
    </source>
</evidence>
<proteinExistence type="predicted"/>
<keyword evidence="3" id="KW-1185">Reference proteome</keyword>
<dbReference type="PANTHER" id="PTHR43415">
    <property type="entry name" value="SPERMIDINE N(1)-ACETYLTRANSFERASE"/>
    <property type="match status" value="1"/>
</dbReference>
<dbReference type="CDD" id="cd04301">
    <property type="entry name" value="NAT_SF"/>
    <property type="match status" value="1"/>
</dbReference>
<gene>
    <name evidence="2" type="ORF">O6P32_00215</name>
</gene>
<evidence type="ECO:0000313" key="2">
    <source>
        <dbReference type="EMBL" id="MCZ8371137.1"/>
    </source>
</evidence>
<dbReference type="PROSITE" id="PS51186">
    <property type="entry name" value="GNAT"/>
    <property type="match status" value="1"/>
</dbReference>
<reference evidence="2" key="1">
    <citation type="submission" date="2022-12" db="EMBL/GenBank/DDBJ databases">
        <title>Phocaeicola acetigenes sp. nov., isolated feces from a healthy human.</title>
        <authorList>
            <person name="Do H."/>
            <person name="Ha Y.B."/>
            <person name="Kim J.-S."/>
            <person name="Suh M.K."/>
            <person name="Kim H.S."/>
            <person name="Lee J.-S."/>
        </authorList>
    </citation>
    <scope>NUCLEOTIDE SEQUENCE</scope>
    <source>
        <strain evidence="2">KGMB11183</strain>
    </source>
</reference>